<keyword evidence="3" id="KW-1185">Reference proteome</keyword>
<comment type="caution">
    <text evidence="2">The sequence shown here is derived from an EMBL/GenBank/DDBJ whole genome shotgun (WGS) entry which is preliminary data.</text>
</comment>
<organism evidence="2 3">
    <name type="scientific">Blattamonas nauphoetae</name>
    <dbReference type="NCBI Taxonomy" id="2049346"/>
    <lineage>
        <taxon>Eukaryota</taxon>
        <taxon>Metamonada</taxon>
        <taxon>Preaxostyla</taxon>
        <taxon>Oxymonadida</taxon>
        <taxon>Blattamonas</taxon>
    </lineage>
</organism>
<proteinExistence type="predicted"/>
<dbReference type="EMBL" id="JARBJD010000003">
    <property type="protein sequence ID" value="KAK2964393.1"/>
    <property type="molecule type" value="Genomic_DNA"/>
</dbReference>
<evidence type="ECO:0000313" key="1">
    <source>
        <dbReference type="EMBL" id="KAK2958483.1"/>
    </source>
</evidence>
<reference evidence="2 3" key="1">
    <citation type="journal article" date="2022" name="bioRxiv">
        <title>Genomics of Preaxostyla Flagellates Illuminates Evolutionary Transitions and the Path Towards Mitochondrial Loss.</title>
        <authorList>
            <person name="Novak L.V.F."/>
            <person name="Treitli S.C."/>
            <person name="Pyrih J."/>
            <person name="Halakuc P."/>
            <person name="Pipaliya S.V."/>
            <person name="Vacek V."/>
            <person name="Brzon O."/>
            <person name="Soukal P."/>
            <person name="Eme L."/>
            <person name="Dacks J.B."/>
            <person name="Karnkowska A."/>
            <person name="Elias M."/>
            <person name="Hampl V."/>
        </authorList>
    </citation>
    <scope>NUCLEOTIDE SEQUENCE [LARGE SCALE GENOMIC DNA]</scope>
    <source>
        <strain evidence="2">NAU3</strain>
        <tissue evidence="2">Gut</tissue>
    </source>
</reference>
<evidence type="ECO:0000313" key="2">
    <source>
        <dbReference type="EMBL" id="KAK2964393.1"/>
    </source>
</evidence>
<protein>
    <submittedName>
        <fullName evidence="2">Uncharacterized protein</fullName>
    </submittedName>
</protein>
<gene>
    <name evidence="1" type="ORF">BLNAU_6517</name>
    <name evidence="2" type="ORF">BLNAU_924</name>
</gene>
<dbReference type="EMBL" id="JARBJD010000037">
    <property type="protein sequence ID" value="KAK2958483.1"/>
    <property type="molecule type" value="Genomic_DNA"/>
</dbReference>
<dbReference type="Proteomes" id="UP001281761">
    <property type="component" value="Unassembled WGS sequence"/>
</dbReference>
<evidence type="ECO:0000313" key="3">
    <source>
        <dbReference type="Proteomes" id="UP001281761"/>
    </source>
</evidence>
<accession>A0ABQ9YKW3</accession>
<name>A0ABQ9YKW3_9EUKA</name>
<sequence length="164" mass="17902">MGSGRRVVARQLFAPPTQDRVPPESLYYSLFLIFDSHVQHVLDQESLSRQEPATADQLACGYIGTGREQAVGFLYLPEFLIGRDNGIVASPTPLFLLNAVNPPFMSSEFHPVPPAAVPKVASIDVGTPMVRFCDFGRDGVLEEIADSKTDIPTTVNDTVSQLIK</sequence>